<comment type="similarity">
    <text evidence="1">Belongs to the 'phage' integrase family.</text>
</comment>
<dbReference type="PROSITE" id="PS51898">
    <property type="entry name" value="TYR_RECOMBINASE"/>
    <property type="match status" value="1"/>
</dbReference>
<sequence length="478" mass="54749">MATIEKRGGSYRIIVSNGYDINGRQIREKMTWTPEPGMTKRQIEKALNREATLFEERVRHQVTQNGNIRLVDFTKIFLEQYARPNLKKKTVFGYEEKMAVINQALGHIRLKDLKPGHIAAFYANLQEAGMRSRYMAKPKVEFGQWMKERGVCMAELSRQTGVSIWSFKQLKEGHSIAQANALTISEKLSIPYDTLFIREHDNTPLAAGTIHTYHRVLSAVLFRAVKWKYIERNPAERADLPSIAHRRAAYLDEPDARRLLELLQEERILWRAVITFDLLSGLRRAEFLGLRWCDVDLDEQLLYIRQTWNYLPTEGCYTDTPKTASSERSLRISRTAVLLLLEYKRWQDAQKEALGDAWQDIDGRVFTNEEGKPLFPDSVTKWFTAFVKHAGLPKVTIHSLRHTYASLMIADGTPLVVVSHRLGHAQASTTSNIYAHVIAEAEAKADQVFDRFSDLVTPESERTSEVKSQEVKKKAAGS</sequence>
<dbReference type="PANTHER" id="PTHR30349:SF91">
    <property type="entry name" value="INTA PROTEIN"/>
    <property type="match status" value="1"/>
</dbReference>
<dbReference type="InterPro" id="IPR050090">
    <property type="entry name" value="Tyrosine_recombinase_XerCD"/>
</dbReference>
<dbReference type="InterPro" id="IPR011010">
    <property type="entry name" value="DNA_brk_join_enz"/>
</dbReference>
<dbReference type="InterPro" id="IPR010998">
    <property type="entry name" value="Integrase_recombinase_N"/>
</dbReference>
<evidence type="ECO:0000256" key="5">
    <source>
        <dbReference type="ARBA" id="ARBA00023125"/>
    </source>
</evidence>
<keyword evidence="3" id="KW-0808">Transferase</keyword>
<protein>
    <recommendedName>
        <fullName evidence="2">Integrase</fullName>
    </recommendedName>
</protein>
<evidence type="ECO:0000256" key="8">
    <source>
        <dbReference type="SAM" id="MobiDB-lite"/>
    </source>
</evidence>
<dbReference type="GO" id="GO:0075713">
    <property type="term" value="P:establishment of integrated proviral latency"/>
    <property type="evidence" value="ECO:0007669"/>
    <property type="project" value="UniProtKB-KW"/>
</dbReference>
<evidence type="ECO:0000256" key="6">
    <source>
        <dbReference type="ARBA" id="ARBA00023172"/>
    </source>
</evidence>
<evidence type="ECO:0000256" key="3">
    <source>
        <dbReference type="ARBA" id="ARBA00022679"/>
    </source>
</evidence>
<keyword evidence="5" id="KW-0238">DNA-binding</keyword>
<keyword evidence="4" id="KW-0378">Hydrolase</keyword>
<keyword evidence="7" id="KW-1160">Virus entry into host cell</keyword>
<dbReference type="InterPro" id="IPR002104">
    <property type="entry name" value="Integrase_catalytic"/>
</dbReference>
<dbReference type="Gene3D" id="1.10.150.130">
    <property type="match status" value="1"/>
</dbReference>
<evidence type="ECO:0000256" key="2">
    <source>
        <dbReference type="ARBA" id="ARBA00016082"/>
    </source>
</evidence>
<dbReference type="GO" id="GO:0016740">
    <property type="term" value="F:transferase activity"/>
    <property type="evidence" value="ECO:0007669"/>
    <property type="project" value="UniProtKB-KW"/>
</dbReference>
<keyword evidence="6" id="KW-0233">DNA recombination</keyword>
<dbReference type="CDD" id="cd01189">
    <property type="entry name" value="INT_ICEBs1_C_like"/>
    <property type="match status" value="1"/>
</dbReference>
<evidence type="ECO:0000256" key="7">
    <source>
        <dbReference type="ARBA" id="ARBA00023195"/>
    </source>
</evidence>
<keyword evidence="7" id="KW-1179">Viral genome integration</keyword>
<evidence type="ECO:0000259" key="9">
    <source>
        <dbReference type="PROSITE" id="PS51898"/>
    </source>
</evidence>
<proteinExistence type="inferred from homology"/>
<evidence type="ECO:0000256" key="1">
    <source>
        <dbReference type="ARBA" id="ARBA00008857"/>
    </source>
</evidence>
<dbReference type="GO" id="GO:0003677">
    <property type="term" value="F:DNA binding"/>
    <property type="evidence" value="ECO:0007669"/>
    <property type="project" value="UniProtKB-KW"/>
</dbReference>
<dbReference type="GO" id="GO:0006310">
    <property type="term" value="P:DNA recombination"/>
    <property type="evidence" value="ECO:0007669"/>
    <property type="project" value="UniProtKB-KW"/>
</dbReference>
<dbReference type="GO" id="GO:0015074">
    <property type="term" value="P:DNA integration"/>
    <property type="evidence" value="ECO:0007669"/>
    <property type="project" value="UniProtKB-KW"/>
</dbReference>
<reference evidence="10" key="1">
    <citation type="journal article" date="2021" name="Proc. Natl. Acad. Sci. U.S.A.">
        <title>A Catalog of Tens of Thousands of Viruses from Human Metagenomes Reveals Hidden Associations with Chronic Diseases.</title>
        <authorList>
            <person name="Tisza M.J."/>
            <person name="Buck C.B."/>
        </authorList>
    </citation>
    <scope>NUCLEOTIDE SEQUENCE</scope>
    <source>
        <strain evidence="10">CtP6113</strain>
    </source>
</reference>
<feature type="region of interest" description="Disordered" evidence="8">
    <location>
        <begin position="459"/>
        <end position="478"/>
    </location>
</feature>
<dbReference type="Pfam" id="PF00589">
    <property type="entry name" value="Phage_integrase"/>
    <property type="match status" value="1"/>
</dbReference>
<accession>A0A8S5MU83</accession>
<evidence type="ECO:0000256" key="4">
    <source>
        <dbReference type="ARBA" id="ARBA00022801"/>
    </source>
</evidence>
<dbReference type="Gene3D" id="1.10.443.10">
    <property type="entry name" value="Intergrase catalytic core"/>
    <property type="match status" value="1"/>
</dbReference>
<dbReference type="InterPro" id="IPR013762">
    <property type="entry name" value="Integrase-like_cat_sf"/>
</dbReference>
<dbReference type="PANTHER" id="PTHR30349">
    <property type="entry name" value="PHAGE INTEGRASE-RELATED"/>
    <property type="match status" value="1"/>
</dbReference>
<dbReference type="GO" id="GO:0016787">
    <property type="term" value="F:hydrolase activity"/>
    <property type="evidence" value="ECO:0007669"/>
    <property type="project" value="UniProtKB-KW"/>
</dbReference>
<feature type="domain" description="Tyr recombinase" evidence="9">
    <location>
        <begin position="246"/>
        <end position="447"/>
    </location>
</feature>
<dbReference type="SUPFAM" id="SSF56349">
    <property type="entry name" value="DNA breaking-rejoining enzymes"/>
    <property type="match status" value="1"/>
</dbReference>
<keyword evidence="7" id="KW-0229">DNA integration</keyword>
<name>A0A8S5MU83_9CAUD</name>
<organism evidence="10">
    <name type="scientific">Siphoviridae sp. ctP6113</name>
    <dbReference type="NCBI Taxonomy" id="2826318"/>
    <lineage>
        <taxon>Viruses</taxon>
        <taxon>Duplodnaviria</taxon>
        <taxon>Heunggongvirae</taxon>
        <taxon>Uroviricota</taxon>
        <taxon>Caudoviricetes</taxon>
    </lineage>
</organism>
<dbReference type="EMBL" id="BK014986">
    <property type="protein sequence ID" value="DAD85690.1"/>
    <property type="molecule type" value="Genomic_DNA"/>
</dbReference>
<dbReference type="GO" id="GO:0044826">
    <property type="term" value="P:viral genome integration into host DNA"/>
    <property type="evidence" value="ECO:0007669"/>
    <property type="project" value="UniProtKB-KW"/>
</dbReference>
<evidence type="ECO:0000313" key="10">
    <source>
        <dbReference type="EMBL" id="DAD85690.1"/>
    </source>
</evidence>